<organism evidence="4 5">
    <name type="scientific">Gomphillus americanus</name>
    <dbReference type="NCBI Taxonomy" id="1940652"/>
    <lineage>
        <taxon>Eukaryota</taxon>
        <taxon>Fungi</taxon>
        <taxon>Dikarya</taxon>
        <taxon>Ascomycota</taxon>
        <taxon>Pezizomycotina</taxon>
        <taxon>Lecanoromycetes</taxon>
        <taxon>OSLEUM clade</taxon>
        <taxon>Ostropomycetidae</taxon>
        <taxon>Ostropales</taxon>
        <taxon>Graphidaceae</taxon>
        <taxon>Gomphilloideae</taxon>
        <taxon>Gomphillus</taxon>
    </lineage>
</organism>
<name>A0A8H3IUP8_9LECA</name>
<keyword evidence="1" id="KW-0378">Hydrolase</keyword>
<dbReference type="AlphaFoldDB" id="A0A8H3IUP8"/>
<dbReference type="EMBL" id="CAJPDQ010000052">
    <property type="protein sequence ID" value="CAF9933068.1"/>
    <property type="molecule type" value="Genomic_DNA"/>
</dbReference>
<dbReference type="Pfam" id="PF00561">
    <property type="entry name" value="Abhydrolase_1"/>
    <property type="match status" value="1"/>
</dbReference>
<dbReference type="InterPro" id="IPR029058">
    <property type="entry name" value="AB_hydrolase_fold"/>
</dbReference>
<evidence type="ECO:0000259" key="3">
    <source>
        <dbReference type="Pfam" id="PF00561"/>
    </source>
</evidence>
<comment type="similarity">
    <text evidence="2">Belongs to the AB hydrolase superfamily. Epoxide hydrolase family.</text>
</comment>
<dbReference type="InterPro" id="IPR000073">
    <property type="entry name" value="AB_hydrolase_1"/>
</dbReference>
<evidence type="ECO:0000256" key="2">
    <source>
        <dbReference type="ARBA" id="ARBA00038334"/>
    </source>
</evidence>
<dbReference type="PANTHER" id="PTHR43329">
    <property type="entry name" value="EPOXIDE HYDROLASE"/>
    <property type="match status" value="1"/>
</dbReference>
<dbReference type="PRINTS" id="PR00412">
    <property type="entry name" value="EPOXHYDRLASE"/>
</dbReference>
<feature type="domain" description="AB hydrolase-1" evidence="3">
    <location>
        <begin position="30"/>
        <end position="128"/>
    </location>
</feature>
<dbReference type="OrthoDB" id="408373at2759"/>
<dbReference type="InterPro" id="IPR000639">
    <property type="entry name" value="Epox_hydrolase-like"/>
</dbReference>
<reference evidence="4" key="1">
    <citation type="submission" date="2021-03" db="EMBL/GenBank/DDBJ databases">
        <authorList>
            <person name="Tagirdzhanova G."/>
        </authorList>
    </citation>
    <scope>NUCLEOTIDE SEQUENCE</scope>
</reference>
<protein>
    <recommendedName>
        <fullName evidence="3">AB hydrolase-1 domain-containing protein</fullName>
    </recommendedName>
</protein>
<accession>A0A8H3IUP8</accession>
<dbReference type="SUPFAM" id="SSF53474">
    <property type="entry name" value="alpha/beta-Hydrolases"/>
    <property type="match status" value="1"/>
</dbReference>
<comment type="caution">
    <text evidence="4">The sequence shown here is derived from an EMBL/GenBank/DDBJ whole genome shotgun (WGS) entry which is preliminary data.</text>
</comment>
<evidence type="ECO:0000256" key="1">
    <source>
        <dbReference type="ARBA" id="ARBA00022801"/>
    </source>
</evidence>
<evidence type="ECO:0000313" key="4">
    <source>
        <dbReference type="EMBL" id="CAF9933068.1"/>
    </source>
</evidence>
<proteinExistence type="inferred from homology"/>
<keyword evidence="5" id="KW-1185">Reference proteome</keyword>
<sequence length="344" mass="38387">MSSFQEYDLDYDNGDKKIHYLQAGPDDGELIIFMHGWPGIGKTWHNQLTAFAAKGFKAVAPDMPGYGKSSARKISSDYAQENVVHGMLSLLQHLGHKQAIWVAHDWGCGTLWSLARTHPEVCKALCGLTVPYGTLELGLEELVSLVDRKLYPEDEYPWGQWSYMAFYEQSFEKATAWFEKGIRGFLKGGFTKGNPAALGKPAHTANVVKDDGRWGGAPEPPSPDQIPDEAACIDKETFEELVAAMERTGFWPACAWYSHHKANRAFNLANGKKDTHLKMPVLFIEAKYDVICDTVNSELGDPQKELCDDLTFVSIDAGHFVPVEKWQEVNEAISNWLDTKVSGK</sequence>
<dbReference type="Proteomes" id="UP000664169">
    <property type="component" value="Unassembled WGS sequence"/>
</dbReference>
<gene>
    <name evidence="4" type="ORF">GOMPHAMPRED_007139</name>
</gene>
<dbReference type="Gene3D" id="3.40.50.1820">
    <property type="entry name" value="alpha/beta hydrolase"/>
    <property type="match status" value="1"/>
</dbReference>
<dbReference type="GO" id="GO:0016787">
    <property type="term" value="F:hydrolase activity"/>
    <property type="evidence" value="ECO:0007669"/>
    <property type="project" value="UniProtKB-KW"/>
</dbReference>
<evidence type="ECO:0000313" key="5">
    <source>
        <dbReference type="Proteomes" id="UP000664169"/>
    </source>
</evidence>